<sequence length="270" mass="29500">MHHDNHVKPGLINRYPPKRGPFFSMGHHRKTTSAPPQQLLMPLRTSKQVFITRPAITSPALAPGDSIVWNVPEVVSKVAFTPYKTLPSIRSSSSSSRDVASRAEASGVGQSCGTQSQPNKDFFVRSCCELQHYDDSGAGYKPIRSCDNQLTGRELQRRNTFDIIEPNYGLQRPSSTTAASVTCGEGGNSQMAALASAAPSVRLLQRSWMGRVQGPVVHELDGQVLNRQPRKSDFRGTVGNDQCERRFMPSLAEPFGCSVISCTASSVRPQ</sequence>
<name>A0A7R9BSJ0_9CRUS</name>
<keyword evidence="3" id="KW-1185">Reference proteome</keyword>
<accession>A0A7R9BSJ0</accession>
<evidence type="ECO:0000313" key="2">
    <source>
        <dbReference type="EMBL" id="CAD7279711.1"/>
    </source>
</evidence>
<dbReference type="AlphaFoldDB" id="A0A7R9BSJ0"/>
<gene>
    <name evidence="2" type="ORF">NMOB1V02_LOCUS7379</name>
</gene>
<dbReference type="EMBL" id="CAJPEX010001761">
    <property type="protein sequence ID" value="CAG0919863.1"/>
    <property type="molecule type" value="Genomic_DNA"/>
</dbReference>
<organism evidence="2">
    <name type="scientific">Notodromas monacha</name>
    <dbReference type="NCBI Taxonomy" id="399045"/>
    <lineage>
        <taxon>Eukaryota</taxon>
        <taxon>Metazoa</taxon>
        <taxon>Ecdysozoa</taxon>
        <taxon>Arthropoda</taxon>
        <taxon>Crustacea</taxon>
        <taxon>Oligostraca</taxon>
        <taxon>Ostracoda</taxon>
        <taxon>Podocopa</taxon>
        <taxon>Podocopida</taxon>
        <taxon>Cypridocopina</taxon>
        <taxon>Cypridoidea</taxon>
        <taxon>Cyprididae</taxon>
        <taxon>Notodromas</taxon>
    </lineage>
</organism>
<reference evidence="2" key="1">
    <citation type="submission" date="2020-11" db="EMBL/GenBank/DDBJ databases">
        <authorList>
            <person name="Tran Van P."/>
        </authorList>
    </citation>
    <scope>NUCLEOTIDE SEQUENCE</scope>
</reference>
<feature type="region of interest" description="Disordered" evidence="1">
    <location>
        <begin position="87"/>
        <end position="116"/>
    </location>
</feature>
<evidence type="ECO:0000313" key="3">
    <source>
        <dbReference type="Proteomes" id="UP000678499"/>
    </source>
</evidence>
<protein>
    <submittedName>
        <fullName evidence="2">Uncharacterized protein</fullName>
    </submittedName>
</protein>
<feature type="compositionally biased region" description="Low complexity" evidence="1">
    <location>
        <begin position="88"/>
        <end position="106"/>
    </location>
</feature>
<evidence type="ECO:0000256" key="1">
    <source>
        <dbReference type="SAM" id="MobiDB-lite"/>
    </source>
</evidence>
<proteinExistence type="predicted"/>
<dbReference type="EMBL" id="OA883798">
    <property type="protein sequence ID" value="CAD7279711.1"/>
    <property type="molecule type" value="Genomic_DNA"/>
</dbReference>
<dbReference type="Proteomes" id="UP000678499">
    <property type="component" value="Unassembled WGS sequence"/>
</dbReference>